<dbReference type="PANTHER" id="PTHR19848:SF8">
    <property type="entry name" value="F-BOX AND WD REPEAT DOMAIN CONTAINING 7"/>
    <property type="match status" value="1"/>
</dbReference>
<dbReference type="EMBL" id="MU826830">
    <property type="protein sequence ID" value="KAJ7373727.1"/>
    <property type="molecule type" value="Genomic_DNA"/>
</dbReference>
<sequence>MDTGCHCLDDGSVKNSRVILVVSSGALSPNVLNSLVSVSDDCHCKGYHCVDGSVCSLGRSHCKRPKMHVLQPQPTNAAHSILRWDTEGVECTDRMPSAVLLSQQQRVCPVCDVSQDDKRLLSASVDRYAKVWDSSTGSLCYSLGPHPDCVRSASFSQDNRFICTGCDDGTVRVWNTSDGRELAVCSKHDGWVTSLLVLK</sequence>
<dbReference type="SUPFAM" id="SSF50978">
    <property type="entry name" value="WD40 repeat-like"/>
    <property type="match status" value="1"/>
</dbReference>
<dbReference type="PROSITE" id="PS50294">
    <property type="entry name" value="WD_REPEATS_REGION"/>
    <property type="match status" value="1"/>
</dbReference>
<dbReference type="InterPro" id="IPR015943">
    <property type="entry name" value="WD40/YVTN_repeat-like_dom_sf"/>
</dbReference>
<dbReference type="PROSITE" id="PS50082">
    <property type="entry name" value="WD_REPEATS_2"/>
    <property type="match status" value="1"/>
</dbReference>
<gene>
    <name evidence="4" type="primary">APAF1_1</name>
    <name evidence="4" type="ORF">OS493_011336</name>
</gene>
<evidence type="ECO:0000256" key="2">
    <source>
        <dbReference type="ARBA" id="ARBA00022737"/>
    </source>
</evidence>
<dbReference type="InterPro" id="IPR036322">
    <property type="entry name" value="WD40_repeat_dom_sf"/>
</dbReference>
<protein>
    <submittedName>
        <fullName evidence="4">WD repeat domain</fullName>
    </submittedName>
</protein>
<evidence type="ECO:0000256" key="1">
    <source>
        <dbReference type="ARBA" id="ARBA00022574"/>
    </source>
</evidence>
<dbReference type="OrthoDB" id="1357022at2759"/>
<dbReference type="InterPro" id="IPR001680">
    <property type="entry name" value="WD40_rpt"/>
</dbReference>
<dbReference type="Proteomes" id="UP001163046">
    <property type="component" value="Unassembled WGS sequence"/>
</dbReference>
<evidence type="ECO:0000313" key="4">
    <source>
        <dbReference type="EMBL" id="KAJ7373727.1"/>
    </source>
</evidence>
<proteinExistence type="predicted"/>
<dbReference type="PANTHER" id="PTHR19848">
    <property type="entry name" value="WD40 REPEAT PROTEIN"/>
    <property type="match status" value="1"/>
</dbReference>
<dbReference type="AlphaFoldDB" id="A0A9W9Z239"/>
<dbReference type="InterPro" id="IPR019775">
    <property type="entry name" value="WD40_repeat_CS"/>
</dbReference>
<dbReference type="SMART" id="SM00320">
    <property type="entry name" value="WD40"/>
    <property type="match status" value="3"/>
</dbReference>
<organism evidence="4 5">
    <name type="scientific">Desmophyllum pertusum</name>
    <dbReference type="NCBI Taxonomy" id="174260"/>
    <lineage>
        <taxon>Eukaryota</taxon>
        <taxon>Metazoa</taxon>
        <taxon>Cnidaria</taxon>
        <taxon>Anthozoa</taxon>
        <taxon>Hexacorallia</taxon>
        <taxon>Scleractinia</taxon>
        <taxon>Caryophylliina</taxon>
        <taxon>Caryophylliidae</taxon>
        <taxon>Desmophyllum</taxon>
    </lineage>
</organism>
<keyword evidence="5" id="KW-1185">Reference proteome</keyword>
<accession>A0A9W9Z239</accession>
<evidence type="ECO:0000256" key="3">
    <source>
        <dbReference type="PROSITE-ProRule" id="PRU00221"/>
    </source>
</evidence>
<dbReference type="Gene3D" id="2.130.10.10">
    <property type="entry name" value="YVTN repeat-like/Quinoprotein amine dehydrogenase"/>
    <property type="match status" value="1"/>
</dbReference>
<feature type="repeat" description="WD" evidence="3">
    <location>
        <begin position="143"/>
        <end position="184"/>
    </location>
</feature>
<comment type="caution">
    <text evidence="4">The sequence shown here is derived from an EMBL/GenBank/DDBJ whole genome shotgun (WGS) entry which is preliminary data.</text>
</comment>
<dbReference type="Pfam" id="PF00400">
    <property type="entry name" value="WD40"/>
    <property type="match status" value="2"/>
</dbReference>
<keyword evidence="1 3" id="KW-0853">WD repeat</keyword>
<evidence type="ECO:0000313" key="5">
    <source>
        <dbReference type="Proteomes" id="UP001163046"/>
    </source>
</evidence>
<reference evidence="4" key="1">
    <citation type="submission" date="2023-01" db="EMBL/GenBank/DDBJ databases">
        <title>Genome assembly of the deep-sea coral Lophelia pertusa.</title>
        <authorList>
            <person name="Herrera S."/>
            <person name="Cordes E."/>
        </authorList>
    </citation>
    <scope>NUCLEOTIDE SEQUENCE</scope>
    <source>
        <strain evidence="4">USNM1676648</strain>
        <tissue evidence="4">Polyp</tissue>
    </source>
</reference>
<name>A0A9W9Z239_9CNID</name>
<keyword evidence="2" id="KW-0677">Repeat</keyword>
<dbReference type="PROSITE" id="PS00678">
    <property type="entry name" value="WD_REPEATS_1"/>
    <property type="match status" value="1"/>
</dbReference>